<comment type="caution">
    <text evidence="3">The sequence shown here is derived from an EMBL/GenBank/DDBJ whole genome shotgun (WGS) entry which is preliminary data.</text>
</comment>
<feature type="compositionally biased region" description="Basic and acidic residues" evidence="1">
    <location>
        <begin position="9"/>
        <end position="36"/>
    </location>
</feature>
<dbReference type="OrthoDB" id="424402at2759"/>
<evidence type="ECO:0000259" key="2">
    <source>
        <dbReference type="Pfam" id="PF01918"/>
    </source>
</evidence>
<feature type="region of interest" description="Disordered" evidence="1">
    <location>
        <begin position="1"/>
        <end position="109"/>
    </location>
</feature>
<protein>
    <recommendedName>
        <fullName evidence="2">DNA/RNA-binding protein Alba-like domain-containing protein</fullName>
    </recommendedName>
</protein>
<dbReference type="InterPro" id="IPR002775">
    <property type="entry name" value="DNA/RNA-bd_Alba-like"/>
</dbReference>
<evidence type="ECO:0000313" key="3">
    <source>
        <dbReference type="EMBL" id="TGO57867.1"/>
    </source>
</evidence>
<dbReference type="GO" id="GO:0003676">
    <property type="term" value="F:nucleic acid binding"/>
    <property type="evidence" value="ECO:0007669"/>
    <property type="project" value="InterPro"/>
</dbReference>
<evidence type="ECO:0000313" key="4">
    <source>
        <dbReference type="Proteomes" id="UP000297527"/>
    </source>
</evidence>
<feature type="compositionally biased region" description="Low complexity" evidence="1">
    <location>
        <begin position="81"/>
        <end position="92"/>
    </location>
</feature>
<dbReference type="EMBL" id="PQXN01000061">
    <property type="protein sequence ID" value="TGO57867.1"/>
    <property type="molecule type" value="Genomic_DNA"/>
</dbReference>
<accession>A0A4Z1IME4</accession>
<name>A0A4Z1IME4_9HELO</name>
<organism evidence="3 4">
    <name type="scientific">Botryotinia convoluta</name>
    <dbReference type="NCBI Taxonomy" id="54673"/>
    <lineage>
        <taxon>Eukaryota</taxon>
        <taxon>Fungi</taxon>
        <taxon>Dikarya</taxon>
        <taxon>Ascomycota</taxon>
        <taxon>Pezizomycotina</taxon>
        <taxon>Leotiomycetes</taxon>
        <taxon>Helotiales</taxon>
        <taxon>Sclerotiniaceae</taxon>
        <taxon>Botryotinia</taxon>
    </lineage>
</organism>
<keyword evidence="4" id="KW-1185">Reference proteome</keyword>
<evidence type="ECO:0000256" key="1">
    <source>
        <dbReference type="SAM" id="MobiDB-lite"/>
    </source>
</evidence>
<feature type="domain" description="DNA/RNA-binding protein Alba-like" evidence="2">
    <location>
        <begin position="114"/>
        <end position="184"/>
    </location>
</feature>
<reference evidence="3 4" key="1">
    <citation type="submission" date="2017-12" db="EMBL/GenBank/DDBJ databases">
        <title>Comparative genomics of Botrytis spp.</title>
        <authorList>
            <person name="Valero-Jimenez C.A."/>
            <person name="Tapia P."/>
            <person name="Veloso J."/>
            <person name="Silva-Moreno E."/>
            <person name="Staats M."/>
            <person name="Valdes J.H."/>
            <person name="Van Kan J.A.L."/>
        </authorList>
    </citation>
    <scope>NUCLEOTIDE SEQUENCE [LARGE SCALE GENOMIC DNA]</scope>
    <source>
        <strain evidence="3 4">MUCL11595</strain>
    </source>
</reference>
<feature type="compositionally biased region" description="Basic and acidic residues" evidence="1">
    <location>
        <begin position="196"/>
        <end position="211"/>
    </location>
</feature>
<sequence length="272" mass="29906">MARTKGAARRGEAGHEFRENQKRKRELAEGASRDKGSFPSISQEQDRPSKKARATTTVTKISPHQSPSVAPDTQDRAQNDASSSAPVTSASSKLGGQRQIPAPHDLTHTHRTTELSILSSSQIQKKASRILSILSTFSFSDPAPHVVLLSAKAPVAGKLITIAEIAKRELAKTGAKWFQYNVVGELTATILSNNSEAEKTGDEKDGDTEMKDGEEEEEEEEAFETMKTPFERALEVENRPKIRAVPTFTLYLSRVRIESLKKMYGEQTNALT</sequence>
<dbReference type="Pfam" id="PF01918">
    <property type="entry name" value="Alba"/>
    <property type="match status" value="1"/>
</dbReference>
<proteinExistence type="predicted"/>
<dbReference type="Proteomes" id="UP000297527">
    <property type="component" value="Unassembled WGS sequence"/>
</dbReference>
<feature type="compositionally biased region" description="Polar residues" evidence="1">
    <location>
        <begin position="54"/>
        <end position="68"/>
    </location>
</feature>
<dbReference type="AlphaFoldDB" id="A0A4Z1IME4"/>
<feature type="region of interest" description="Disordered" evidence="1">
    <location>
        <begin position="193"/>
        <end position="230"/>
    </location>
</feature>
<feature type="compositionally biased region" description="Acidic residues" evidence="1">
    <location>
        <begin position="212"/>
        <end position="223"/>
    </location>
</feature>
<gene>
    <name evidence="3" type="ORF">BCON_0061g00320</name>
</gene>